<organism evidence="3 4">
    <name type="scientific">Marinobacterium alkalitolerans</name>
    <dbReference type="NCBI Taxonomy" id="1542925"/>
    <lineage>
        <taxon>Bacteria</taxon>
        <taxon>Pseudomonadati</taxon>
        <taxon>Pseudomonadota</taxon>
        <taxon>Gammaproteobacteria</taxon>
        <taxon>Oceanospirillales</taxon>
        <taxon>Oceanospirillaceae</taxon>
        <taxon>Marinobacterium</taxon>
    </lineage>
</organism>
<protein>
    <submittedName>
        <fullName evidence="3">Cbb3-type cytochrome c oxidase subunit 3</fullName>
    </submittedName>
</protein>
<comment type="caution">
    <text evidence="3">The sequence shown here is derived from an EMBL/GenBank/DDBJ whole genome shotgun (WGS) entry which is preliminary data.</text>
</comment>
<dbReference type="Pfam" id="PF05545">
    <property type="entry name" value="FixQ"/>
    <property type="match status" value="1"/>
</dbReference>
<proteinExistence type="predicted"/>
<sequence length="68" mass="8201">MSYEVYGPFIPVIMLITFIGLFIWVLLPGNKKRFDEASQLPFEDDEQDKRSREELEREDRAHNRRDDK</sequence>
<dbReference type="EMBL" id="JACVEW010000013">
    <property type="protein sequence ID" value="MBP0048980.1"/>
    <property type="molecule type" value="Genomic_DNA"/>
</dbReference>
<evidence type="ECO:0000256" key="1">
    <source>
        <dbReference type="SAM" id="MobiDB-lite"/>
    </source>
</evidence>
<keyword evidence="2" id="KW-0472">Membrane</keyword>
<keyword evidence="2" id="KW-0812">Transmembrane</keyword>
<accession>A0ABS3ZBA0</accession>
<dbReference type="Proteomes" id="UP000810171">
    <property type="component" value="Unassembled WGS sequence"/>
</dbReference>
<evidence type="ECO:0000313" key="4">
    <source>
        <dbReference type="Proteomes" id="UP000810171"/>
    </source>
</evidence>
<dbReference type="CDD" id="cd01324">
    <property type="entry name" value="cbb3_Oxidase_CcoQ"/>
    <property type="match status" value="1"/>
</dbReference>
<feature type="compositionally biased region" description="Basic and acidic residues" evidence="1">
    <location>
        <begin position="47"/>
        <end position="68"/>
    </location>
</feature>
<keyword evidence="2" id="KW-1133">Transmembrane helix</keyword>
<reference evidence="3 4" key="1">
    <citation type="submission" date="2020-09" db="EMBL/GenBank/DDBJ databases">
        <authorList>
            <person name="Tanuku N.R.S."/>
        </authorList>
    </citation>
    <scope>NUCLEOTIDE SEQUENCE [LARGE SCALE GENOMIC DNA]</scope>
    <source>
        <strain evidence="3 4">AK62</strain>
    </source>
</reference>
<keyword evidence="4" id="KW-1185">Reference proteome</keyword>
<evidence type="ECO:0000256" key="2">
    <source>
        <dbReference type="SAM" id="Phobius"/>
    </source>
</evidence>
<feature type="region of interest" description="Disordered" evidence="1">
    <location>
        <begin position="37"/>
        <end position="68"/>
    </location>
</feature>
<dbReference type="InterPro" id="IPR008621">
    <property type="entry name" value="Cbb3-typ_cyt_oxidase_comp"/>
</dbReference>
<gene>
    <name evidence="3" type="ORF">H9C73_09535</name>
</gene>
<evidence type="ECO:0000313" key="3">
    <source>
        <dbReference type="EMBL" id="MBP0048980.1"/>
    </source>
</evidence>
<feature type="transmembrane region" description="Helical" evidence="2">
    <location>
        <begin position="6"/>
        <end position="27"/>
    </location>
</feature>
<name>A0ABS3ZBA0_9GAMM</name>